<protein>
    <submittedName>
        <fullName evidence="1">Uncharacterized protein</fullName>
    </submittedName>
</protein>
<dbReference type="EMBL" id="GBXM01091414">
    <property type="protein sequence ID" value="JAH17163.1"/>
    <property type="molecule type" value="Transcribed_RNA"/>
</dbReference>
<reference evidence="1" key="2">
    <citation type="journal article" date="2015" name="Fish Shellfish Immunol.">
        <title>Early steps in the European eel (Anguilla anguilla)-Vibrio vulnificus interaction in the gills: Role of the RtxA13 toxin.</title>
        <authorList>
            <person name="Callol A."/>
            <person name="Pajuelo D."/>
            <person name="Ebbesson L."/>
            <person name="Teles M."/>
            <person name="MacKenzie S."/>
            <person name="Amaro C."/>
        </authorList>
    </citation>
    <scope>NUCLEOTIDE SEQUENCE</scope>
</reference>
<name>A0A0E9QM56_ANGAN</name>
<accession>A0A0E9QM56</accession>
<sequence>MSCFIRFFLGEYNLTTSVLWKICLILR</sequence>
<organism evidence="1">
    <name type="scientific">Anguilla anguilla</name>
    <name type="common">European freshwater eel</name>
    <name type="synonym">Muraena anguilla</name>
    <dbReference type="NCBI Taxonomy" id="7936"/>
    <lineage>
        <taxon>Eukaryota</taxon>
        <taxon>Metazoa</taxon>
        <taxon>Chordata</taxon>
        <taxon>Craniata</taxon>
        <taxon>Vertebrata</taxon>
        <taxon>Euteleostomi</taxon>
        <taxon>Actinopterygii</taxon>
        <taxon>Neopterygii</taxon>
        <taxon>Teleostei</taxon>
        <taxon>Anguilliformes</taxon>
        <taxon>Anguillidae</taxon>
        <taxon>Anguilla</taxon>
    </lineage>
</organism>
<dbReference type="AlphaFoldDB" id="A0A0E9QM56"/>
<evidence type="ECO:0000313" key="1">
    <source>
        <dbReference type="EMBL" id="JAH17163.1"/>
    </source>
</evidence>
<reference evidence="1" key="1">
    <citation type="submission" date="2014-11" db="EMBL/GenBank/DDBJ databases">
        <authorList>
            <person name="Amaro Gonzalez C."/>
        </authorList>
    </citation>
    <scope>NUCLEOTIDE SEQUENCE</scope>
</reference>
<proteinExistence type="predicted"/>